<accession>A0A7J6MTQ3</accession>
<name>A0A7J6MTQ3_PERCH</name>
<feature type="coiled-coil region" evidence="2">
    <location>
        <begin position="1183"/>
        <end position="1236"/>
    </location>
</feature>
<feature type="region of interest" description="Disordered" evidence="3">
    <location>
        <begin position="753"/>
        <end position="779"/>
    </location>
</feature>
<dbReference type="Pfam" id="PF00400">
    <property type="entry name" value="WD40"/>
    <property type="match status" value="1"/>
</dbReference>
<feature type="region of interest" description="Disordered" evidence="3">
    <location>
        <begin position="485"/>
        <end position="508"/>
    </location>
</feature>
<comment type="caution">
    <text evidence="5">The sequence shown here is derived from an EMBL/GenBank/DDBJ whole genome shotgun (WGS) entry which is preliminary data.</text>
</comment>
<keyword evidence="2" id="KW-0175">Coiled coil</keyword>
<dbReference type="InterPro" id="IPR036322">
    <property type="entry name" value="WD40_repeat_dom_sf"/>
</dbReference>
<feature type="compositionally biased region" description="Basic and acidic residues" evidence="3">
    <location>
        <begin position="428"/>
        <end position="444"/>
    </location>
</feature>
<dbReference type="SUPFAM" id="SSF50998">
    <property type="entry name" value="Quinoprotein alcohol dehydrogenase-like"/>
    <property type="match status" value="1"/>
</dbReference>
<evidence type="ECO:0000313" key="5">
    <source>
        <dbReference type="EMBL" id="KAF4674972.1"/>
    </source>
</evidence>
<feature type="compositionally biased region" description="Acidic residues" evidence="3">
    <location>
        <begin position="486"/>
        <end position="502"/>
    </location>
</feature>
<feature type="transmembrane region" description="Helical" evidence="4">
    <location>
        <begin position="1671"/>
        <end position="1695"/>
    </location>
</feature>
<dbReference type="InterPro" id="IPR001680">
    <property type="entry name" value="WD40_rpt"/>
</dbReference>
<dbReference type="PANTHER" id="PTHR32215">
    <property type="entry name" value="CILIA- AND FLAGELLA-ASSOCIATED PROTEIN 57"/>
    <property type="match status" value="1"/>
</dbReference>
<protein>
    <submittedName>
        <fullName evidence="5">WD repeat domain 65</fullName>
    </submittedName>
</protein>
<keyword evidence="4" id="KW-0472">Membrane</keyword>
<feature type="transmembrane region" description="Helical" evidence="4">
    <location>
        <begin position="1879"/>
        <end position="1901"/>
    </location>
</feature>
<feature type="transmembrane region" description="Helical" evidence="4">
    <location>
        <begin position="1848"/>
        <end position="1867"/>
    </location>
</feature>
<dbReference type="EMBL" id="JAAPAO010000054">
    <property type="protein sequence ID" value="KAF4674972.1"/>
    <property type="molecule type" value="Genomic_DNA"/>
</dbReference>
<keyword evidence="6" id="KW-1185">Reference proteome</keyword>
<dbReference type="SUPFAM" id="SSF50978">
    <property type="entry name" value="WD40 repeat-like"/>
    <property type="match status" value="1"/>
</dbReference>
<dbReference type="PROSITE" id="PS50082">
    <property type="entry name" value="WD_REPEATS_2"/>
    <property type="match status" value="1"/>
</dbReference>
<feature type="region of interest" description="Disordered" evidence="3">
    <location>
        <begin position="235"/>
        <end position="268"/>
    </location>
</feature>
<evidence type="ECO:0000256" key="4">
    <source>
        <dbReference type="SAM" id="Phobius"/>
    </source>
</evidence>
<organism evidence="5 6">
    <name type="scientific">Perkinsus chesapeaki</name>
    <name type="common">Clam parasite</name>
    <name type="synonym">Perkinsus andrewsi</name>
    <dbReference type="NCBI Taxonomy" id="330153"/>
    <lineage>
        <taxon>Eukaryota</taxon>
        <taxon>Sar</taxon>
        <taxon>Alveolata</taxon>
        <taxon>Perkinsozoa</taxon>
        <taxon>Perkinsea</taxon>
        <taxon>Perkinsida</taxon>
        <taxon>Perkinsidae</taxon>
        <taxon>Perkinsus</taxon>
    </lineage>
</organism>
<feature type="transmembrane region" description="Helical" evidence="4">
    <location>
        <begin position="1707"/>
        <end position="1729"/>
    </location>
</feature>
<feature type="region of interest" description="Disordered" evidence="3">
    <location>
        <begin position="420"/>
        <end position="444"/>
    </location>
</feature>
<feature type="coiled-coil region" evidence="2">
    <location>
        <begin position="1267"/>
        <end position="1311"/>
    </location>
</feature>
<feature type="transmembrane region" description="Helical" evidence="4">
    <location>
        <begin position="1741"/>
        <end position="1762"/>
    </location>
</feature>
<keyword evidence="1" id="KW-0853">WD repeat</keyword>
<feature type="coiled-coil region" evidence="2">
    <location>
        <begin position="1534"/>
        <end position="1561"/>
    </location>
</feature>
<feature type="coiled-coil region" evidence="2">
    <location>
        <begin position="1046"/>
        <end position="1095"/>
    </location>
</feature>
<feature type="compositionally biased region" description="Polar residues" evidence="3">
    <location>
        <begin position="250"/>
        <end position="259"/>
    </location>
</feature>
<evidence type="ECO:0000256" key="2">
    <source>
        <dbReference type="SAM" id="Coils"/>
    </source>
</evidence>
<evidence type="ECO:0000256" key="3">
    <source>
        <dbReference type="SAM" id="MobiDB-lite"/>
    </source>
</evidence>
<dbReference type="InterPro" id="IPR015943">
    <property type="entry name" value="WD40/YVTN_repeat-like_dom_sf"/>
</dbReference>
<sequence length="1954" mass="215484">MAVSTGKGLEVQKNNDAGTDGIEVVPKHIFGFNAQTRNGLIYIDDVTVAYVAGHYVVLYNNETKHQRLLPCHTASLGVTCLAASPSKRYLAVAESFLAQDQHEEANETIPTVPTVTIYDLQAKSGSIRKSRVISIHPRNHTEAEVAGKSGSNRGTSWPTSGCVTGMSFAADDKSLVTIAATAAETPSTVCCWIAHWNLDKPSGGGTKLSAWTKSQTELGRDALIASKSYFQISPATQGGHRRMSAPRRASGTSLTSSPGKGNRGGSHSDVAVVHDVTCHPTDTSIVSVVGDGILKIYRIGDGLMKPVSIQPPGKGRDGENGSLTGTNFSCQTWLSDGRLLVGTEGGDLFLYENNGEYKGPVSPGPGEHRACLCAVSTSKGFLLGGIDSMIRIYERSLDSKEGYLLLKEFRVDLSPVKRLPTRDDEEEGRERRSREASRESADVAPEAIERANRFVSALALSPNGAAVAAGISNHQMYLIHLNADDNSSEDDEENEDEDDEEAFPSGGKETASKGVLELLLAPLHTGPITGLSMCVRKPLVATCGVDRSVRIWNYMERTCDIAKTFKEEVNCVSMHPSGFGLIVAFADRIKIMNILMDDIKEYKELPLKGCKEVKYSHGGHLFAVAVSANQVQIYKSYSGELFCTTVTGGGASMRATAGVQGALAAAGLGERVQVMEFSEDDTTIAVITSDGVVYEYALLGVEGVGGMCRSVREWRPKTKGVRPVGLALVPAKSQDTTIPHGAVTGLQGANVTAEGMSSTGASSSLGTKQPTAPRQRHSSKNVIYITCSDGTIVEVGRTGDPSTAKETTYDTRPSVSTAMRSFWDDELSRRGMNDAAGLTPIDRMAKTKSGVPQVAMPSLHPLVVPTSLSSKPMLLFGSSSLMIAKSLGASHRPSPGLSLPVSAMLEDHSDSEAIRDGKVLLPSTLKVFTVPSFSSKRSSKRHIQSGLVKSFMELEAHRGGISRMIISYNDGHLLTVSEDGSLIIFQIWLPHMATASIQEPTPVSPVNRATLLATKKSGPDGNLRKAAIGPPALPRSEEALVTRAYLEKREGVLVELDRQVEELRHQIDYQLRLRDEQHREKASQLESEYSDLMKAEVEGYEQLKEDKNIMQGGYEEELFQLDKSHEDQLKELKDTFEHKMALENQRLDELNSSSQKESMEWAIMRETIETKHKNITEAMERVFEEERRKNREARAVVLEAKDKDFAEHHQKLKAIEREADDEIETVKRRYEALLGNEKDEKVRLRGQAGIHKKHHEDLKRQMGYKEEKKIEALVKEQEANAKEMEEREKTIEDKDRRMSELRKQNQELEKFKFVLDYKIRELKEQVDPKADEIAKMKVQTHSMDAEIEECMRRNKNLSLEVSEMNMKQKALLLEIKEQQSKIKEQHLSHEGSQIAVRESYREVMDPRKLKKNVTRLYHTLILNDGLKDRDESLNGDALDEQDCQANSYQKAFNRQRDYLEKCMITLKKKFAKDAEVHRTTNMRVMQDNVALIREINNLRRELALHKNESAADDRLSSAGSTVHSEIASSSVDDLANYEKEAAMQRREIEILRQQLEEIEQSVPRSAGVDSLPCDQLVKGARLVERLDPKRQSNNNADLMSAANEGFAFDLVLSVDHKLHNKKSTAVLVNCDGRGLDSEYIVVFKQPEATTHISAWSPHVHHSYGSHFSCEFVYWIEALANLGLVMASCLILPMYYLCHRLPSAGTGLMSGFTFFAACWQLHVLLFWIHIRIYGSDGLGSPILAFISHMLAVICDCGISSVLLLTACAQQPGPDLSLRVLGIVAADIVCLLKEGESASDRFLLVPWPMIKENDLRLSFILVVSRLLAAQRIFASLIASHTSEDLKLPRGKGIIGIVALIWLGLTPFSDWYTTYAFPSGELLVAVLAVEGPLMLIIAWGLAVASSTVSEEGANAGFPDTLSRHAGVNPGHLGNLQVAMPNEVRTDHPFGKFDNGFE</sequence>
<dbReference type="OrthoDB" id="47276at2759"/>
<dbReference type="InterPro" id="IPR011047">
    <property type="entry name" value="Quinoprotein_ADH-like_sf"/>
</dbReference>
<dbReference type="InterPro" id="IPR052993">
    <property type="entry name" value="CFA-57"/>
</dbReference>
<evidence type="ECO:0000256" key="1">
    <source>
        <dbReference type="PROSITE-ProRule" id="PRU00221"/>
    </source>
</evidence>
<gene>
    <name evidence="5" type="primary">WDR65_3</name>
    <name evidence="5" type="ORF">FOL47_008421</name>
</gene>
<evidence type="ECO:0000313" key="6">
    <source>
        <dbReference type="Proteomes" id="UP000591131"/>
    </source>
</evidence>
<dbReference type="Proteomes" id="UP000591131">
    <property type="component" value="Unassembled WGS sequence"/>
</dbReference>
<feature type="compositionally biased region" description="Polar residues" evidence="3">
    <location>
        <begin position="753"/>
        <end position="772"/>
    </location>
</feature>
<feature type="repeat" description="WD" evidence="1">
    <location>
        <begin position="521"/>
        <end position="553"/>
    </location>
</feature>
<proteinExistence type="predicted"/>
<dbReference type="Gene3D" id="2.130.10.10">
    <property type="entry name" value="YVTN repeat-like/Quinoprotein amine dehydrogenase"/>
    <property type="match status" value="3"/>
</dbReference>
<reference evidence="5 6" key="1">
    <citation type="submission" date="2020-04" db="EMBL/GenBank/DDBJ databases">
        <title>Perkinsus chesapeaki whole genome sequence.</title>
        <authorList>
            <person name="Bogema D.R."/>
        </authorList>
    </citation>
    <scope>NUCLEOTIDE SEQUENCE [LARGE SCALE GENOMIC DNA]</scope>
    <source>
        <strain evidence="5">ATCC PRA-425</strain>
    </source>
</reference>
<keyword evidence="4" id="KW-1133">Transmembrane helix</keyword>
<dbReference type="PANTHER" id="PTHR32215:SF0">
    <property type="entry name" value="CILIA- AND FLAGELLA-ASSOCIATED PROTEIN 57"/>
    <property type="match status" value="1"/>
</dbReference>
<feature type="coiled-coil region" evidence="2">
    <location>
        <begin position="1481"/>
        <end position="1508"/>
    </location>
</feature>
<keyword evidence="4" id="KW-0812">Transmembrane</keyword>
<dbReference type="SMART" id="SM00320">
    <property type="entry name" value="WD40"/>
    <property type="match status" value="6"/>
</dbReference>